<gene>
    <name evidence="3" type="ORF">ECRA1380_LOCUS56</name>
</gene>
<reference evidence="3" key="1">
    <citation type="submission" date="2021-01" db="EMBL/GenBank/DDBJ databases">
        <authorList>
            <person name="Corre E."/>
            <person name="Pelletier E."/>
            <person name="Niang G."/>
            <person name="Scheremetjew M."/>
            <person name="Finn R."/>
            <person name="Kale V."/>
            <person name="Holt S."/>
            <person name="Cochrane G."/>
            <person name="Meng A."/>
            <person name="Brown T."/>
            <person name="Cohen L."/>
        </authorList>
    </citation>
    <scope>NUCLEOTIDE SEQUENCE</scope>
    <source>
        <strain evidence="3">CT5</strain>
    </source>
</reference>
<feature type="coiled-coil region" evidence="1">
    <location>
        <begin position="123"/>
        <end position="171"/>
    </location>
</feature>
<proteinExistence type="predicted"/>
<evidence type="ECO:0000313" key="3">
    <source>
        <dbReference type="EMBL" id="CAE0375105.1"/>
    </source>
</evidence>
<feature type="compositionally biased region" description="Basic and acidic residues" evidence="2">
    <location>
        <begin position="239"/>
        <end position="253"/>
    </location>
</feature>
<protein>
    <submittedName>
        <fullName evidence="3">Uncharacterized protein</fullName>
    </submittedName>
</protein>
<evidence type="ECO:0000256" key="1">
    <source>
        <dbReference type="SAM" id="Coils"/>
    </source>
</evidence>
<keyword evidence="1" id="KW-0175">Coiled coil</keyword>
<accession>A0A7S3NRP4</accession>
<sequence>MKESVRNKAMRFIRALQQALDELDEINEYSKARYMAFPLEKNNLYFKIKIMIDITAYEQDIPEFAYVCKHKKTEKFLFLWSYEKFKQRLELMAEWYSDLRDGGTLDKAHIFDPWLEISDEEIKKNAEDRNQGTGDRLQKLRETIETEKETLEEIKKNKDQLYSKLERYLNKDERKSLDTYIEVEIIKRNSTDDEKALVNKFNKKGKDFKALVFEYHSEDTNRIEKILNIKSLKDRMKDLKKDHEEEKISDNRSSRPRSRSKSKNK</sequence>
<evidence type="ECO:0000256" key="2">
    <source>
        <dbReference type="SAM" id="MobiDB-lite"/>
    </source>
</evidence>
<feature type="region of interest" description="Disordered" evidence="2">
    <location>
        <begin position="239"/>
        <end position="265"/>
    </location>
</feature>
<name>A0A7S3NRP4_EUPCR</name>
<feature type="compositionally biased region" description="Basic residues" evidence="2">
    <location>
        <begin position="254"/>
        <end position="265"/>
    </location>
</feature>
<dbReference type="AlphaFoldDB" id="A0A7S3NRP4"/>
<dbReference type="EMBL" id="HBIK01000119">
    <property type="protein sequence ID" value="CAE0375105.1"/>
    <property type="molecule type" value="Transcribed_RNA"/>
</dbReference>
<organism evidence="3">
    <name type="scientific">Euplotes crassus</name>
    <dbReference type="NCBI Taxonomy" id="5936"/>
    <lineage>
        <taxon>Eukaryota</taxon>
        <taxon>Sar</taxon>
        <taxon>Alveolata</taxon>
        <taxon>Ciliophora</taxon>
        <taxon>Intramacronucleata</taxon>
        <taxon>Spirotrichea</taxon>
        <taxon>Hypotrichia</taxon>
        <taxon>Euplotida</taxon>
        <taxon>Euplotidae</taxon>
        <taxon>Moneuplotes</taxon>
    </lineage>
</organism>